<dbReference type="OrthoDB" id="5521380at2"/>
<evidence type="ECO:0000259" key="1">
    <source>
        <dbReference type="Pfam" id="PF13601"/>
    </source>
</evidence>
<dbReference type="InterPro" id="IPR036388">
    <property type="entry name" value="WH-like_DNA-bd_sf"/>
</dbReference>
<proteinExistence type="predicted"/>
<keyword evidence="3" id="KW-1185">Reference proteome</keyword>
<name>A0A1I6KEM3_9SPHN</name>
<dbReference type="Proteomes" id="UP000198824">
    <property type="component" value="Unassembled WGS sequence"/>
</dbReference>
<dbReference type="AlphaFoldDB" id="A0A1I6KEM3"/>
<reference evidence="2 3" key="1">
    <citation type="submission" date="2016-10" db="EMBL/GenBank/DDBJ databases">
        <authorList>
            <person name="de Groot N.N."/>
        </authorList>
    </citation>
    <scope>NUCLEOTIDE SEQUENCE [LARGE SCALE GENOMIC DNA]</scope>
    <source>
        <strain evidence="2 3">S5-249</strain>
    </source>
</reference>
<dbReference type="STRING" id="1166337.SAMN05192580_1626"/>
<gene>
    <name evidence="2" type="ORF">SAMN05192580_1626</name>
</gene>
<dbReference type="Pfam" id="PF13601">
    <property type="entry name" value="HTH_34"/>
    <property type="match status" value="1"/>
</dbReference>
<evidence type="ECO:0000313" key="3">
    <source>
        <dbReference type="Proteomes" id="UP000198824"/>
    </source>
</evidence>
<dbReference type="InterPro" id="IPR036390">
    <property type="entry name" value="WH_DNA-bd_sf"/>
</dbReference>
<accession>A0A1I6KEM3</accession>
<dbReference type="RefSeq" id="WP_093313104.1">
    <property type="nucleotide sequence ID" value="NZ_FOZG01000001.1"/>
</dbReference>
<evidence type="ECO:0000313" key="2">
    <source>
        <dbReference type="EMBL" id="SFR89488.1"/>
    </source>
</evidence>
<sequence>MAGDKAPFAYEGLDRLFHERARLGIVTSLAGHAEGLSFSDLKVLCGLTDGNLSRHLQVLEEAGLVGLDKGYAGKRPHTRCFLTEAGREGFAAYLQVLEQVLRRARETAKRGALLRKARQA</sequence>
<dbReference type="SUPFAM" id="SSF46785">
    <property type="entry name" value="Winged helix' DNA-binding domain"/>
    <property type="match status" value="1"/>
</dbReference>
<organism evidence="2 3">
    <name type="scientific">Sphingomonas jatrophae</name>
    <dbReference type="NCBI Taxonomy" id="1166337"/>
    <lineage>
        <taxon>Bacteria</taxon>
        <taxon>Pseudomonadati</taxon>
        <taxon>Pseudomonadota</taxon>
        <taxon>Alphaproteobacteria</taxon>
        <taxon>Sphingomonadales</taxon>
        <taxon>Sphingomonadaceae</taxon>
        <taxon>Sphingomonas</taxon>
    </lineage>
</organism>
<protein>
    <submittedName>
        <fullName evidence="2">Transcriptional regulator, ArsR family</fullName>
    </submittedName>
</protein>
<dbReference type="GO" id="GO:0006355">
    <property type="term" value="P:regulation of DNA-templated transcription"/>
    <property type="evidence" value="ECO:0007669"/>
    <property type="project" value="UniProtKB-ARBA"/>
</dbReference>
<feature type="domain" description="Winged helix DNA-binding" evidence="1">
    <location>
        <begin position="22"/>
        <end position="100"/>
    </location>
</feature>
<dbReference type="CDD" id="cd00090">
    <property type="entry name" value="HTH_ARSR"/>
    <property type="match status" value="1"/>
</dbReference>
<dbReference type="EMBL" id="FOZG01000001">
    <property type="protein sequence ID" value="SFR89488.1"/>
    <property type="molecule type" value="Genomic_DNA"/>
</dbReference>
<dbReference type="PANTHER" id="PTHR37318:SF1">
    <property type="entry name" value="BSL7504 PROTEIN"/>
    <property type="match status" value="1"/>
</dbReference>
<dbReference type="InterPro" id="IPR027395">
    <property type="entry name" value="WH_DNA-bd_dom"/>
</dbReference>
<dbReference type="Gene3D" id="1.10.10.10">
    <property type="entry name" value="Winged helix-like DNA-binding domain superfamily/Winged helix DNA-binding domain"/>
    <property type="match status" value="1"/>
</dbReference>
<dbReference type="InterPro" id="IPR011991">
    <property type="entry name" value="ArsR-like_HTH"/>
</dbReference>
<dbReference type="PANTHER" id="PTHR37318">
    <property type="entry name" value="BSL7504 PROTEIN"/>
    <property type="match status" value="1"/>
</dbReference>